<evidence type="ECO:0000256" key="3">
    <source>
        <dbReference type="ARBA" id="ARBA00022448"/>
    </source>
</evidence>
<evidence type="ECO:0000256" key="6">
    <source>
        <dbReference type="ARBA" id="ARBA00023136"/>
    </source>
</evidence>
<feature type="transmembrane region" description="Helical" evidence="7">
    <location>
        <begin position="366"/>
        <end position="384"/>
    </location>
</feature>
<organism evidence="8 9">
    <name type="scientific">Hyaloperonospora arabidopsidis (strain Emoy2)</name>
    <name type="common">Downy mildew agent</name>
    <name type="synonym">Peronospora arabidopsidis</name>
    <dbReference type="NCBI Taxonomy" id="559515"/>
    <lineage>
        <taxon>Eukaryota</taxon>
        <taxon>Sar</taxon>
        <taxon>Stramenopiles</taxon>
        <taxon>Oomycota</taxon>
        <taxon>Peronosporomycetes</taxon>
        <taxon>Peronosporales</taxon>
        <taxon>Peronosporaceae</taxon>
        <taxon>Hyaloperonospora</taxon>
    </lineage>
</organism>
<reference evidence="9" key="1">
    <citation type="journal article" date="2010" name="Science">
        <title>Signatures of adaptation to obligate biotrophy in the Hyaloperonospora arabidopsidis genome.</title>
        <authorList>
            <person name="Baxter L."/>
            <person name="Tripathy S."/>
            <person name="Ishaque N."/>
            <person name="Boot N."/>
            <person name="Cabral A."/>
            <person name="Kemen E."/>
            <person name="Thines M."/>
            <person name="Ah-Fong A."/>
            <person name="Anderson R."/>
            <person name="Badejoko W."/>
            <person name="Bittner-Eddy P."/>
            <person name="Boore J.L."/>
            <person name="Chibucos M.C."/>
            <person name="Coates M."/>
            <person name="Dehal P."/>
            <person name="Delehaunty K."/>
            <person name="Dong S."/>
            <person name="Downton P."/>
            <person name="Dumas B."/>
            <person name="Fabro G."/>
            <person name="Fronick C."/>
            <person name="Fuerstenberg S.I."/>
            <person name="Fulton L."/>
            <person name="Gaulin E."/>
            <person name="Govers F."/>
            <person name="Hughes L."/>
            <person name="Humphray S."/>
            <person name="Jiang R.H."/>
            <person name="Judelson H."/>
            <person name="Kamoun S."/>
            <person name="Kyung K."/>
            <person name="Meijer H."/>
            <person name="Minx P."/>
            <person name="Morris P."/>
            <person name="Nelson J."/>
            <person name="Phuntumart V."/>
            <person name="Qutob D."/>
            <person name="Rehmany A."/>
            <person name="Rougon-Cardoso A."/>
            <person name="Ryden P."/>
            <person name="Torto-Alalibo T."/>
            <person name="Studholme D."/>
            <person name="Wang Y."/>
            <person name="Win J."/>
            <person name="Wood J."/>
            <person name="Clifton S.W."/>
            <person name="Rogers J."/>
            <person name="Van den Ackerveken G."/>
            <person name="Jones J.D."/>
            <person name="McDowell J.M."/>
            <person name="Beynon J."/>
            <person name="Tyler B.M."/>
        </authorList>
    </citation>
    <scope>NUCLEOTIDE SEQUENCE [LARGE SCALE GENOMIC DNA]</scope>
    <source>
        <strain evidence="9">Emoy2</strain>
    </source>
</reference>
<feature type="transmembrane region" description="Helical" evidence="7">
    <location>
        <begin position="266"/>
        <end position="286"/>
    </location>
</feature>
<protein>
    <recommendedName>
        <fullName evidence="10">Transmembrane protein</fullName>
    </recommendedName>
</protein>
<feature type="transmembrane region" description="Helical" evidence="7">
    <location>
        <begin position="82"/>
        <end position="103"/>
    </location>
</feature>
<feature type="transmembrane region" description="Helical" evidence="7">
    <location>
        <begin position="396"/>
        <end position="416"/>
    </location>
</feature>
<feature type="transmembrane region" description="Helical" evidence="7">
    <location>
        <begin position="503"/>
        <end position="525"/>
    </location>
</feature>
<dbReference type="EnsemblProtists" id="HpaT804200">
    <property type="protein sequence ID" value="HpaP804200"/>
    <property type="gene ID" value="HpaG804200"/>
</dbReference>
<feature type="transmembrane region" description="Helical" evidence="7">
    <location>
        <begin position="546"/>
        <end position="566"/>
    </location>
</feature>
<name>M4BD33_HYAAE</name>
<evidence type="ECO:0000256" key="4">
    <source>
        <dbReference type="ARBA" id="ARBA00022692"/>
    </source>
</evidence>
<evidence type="ECO:0000313" key="8">
    <source>
        <dbReference type="EnsemblProtists" id="HpaP804200"/>
    </source>
</evidence>
<feature type="transmembrane region" description="Helical" evidence="7">
    <location>
        <begin position="182"/>
        <end position="204"/>
    </location>
</feature>
<dbReference type="SUPFAM" id="SSF103473">
    <property type="entry name" value="MFS general substrate transporter"/>
    <property type="match status" value="1"/>
</dbReference>
<evidence type="ECO:0008006" key="10">
    <source>
        <dbReference type="Google" id="ProtNLM"/>
    </source>
</evidence>
<keyword evidence="5 7" id="KW-1133">Transmembrane helix</keyword>
<dbReference type="AlphaFoldDB" id="M4BD33"/>
<dbReference type="PANTHER" id="PTHR31585">
    <property type="entry name" value="FOLATE-BIOPTERIN TRANSPORTER 1, CHLOROPLASTIC"/>
    <property type="match status" value="1"/>
</dbReference>
<keyword evidence="9" id="KW-1185">Reference proteome</keyword>
<feature type="transmembrane region" description="Helical" evidence="7">
    <location>
        <begin position="148"/>
        <end position="170"/>
    </location>
</feature>
<dbReference type="VEuPathDB" id="FungiDB:HpaG804200"/>
<dbReference type="EMBL" id="JH598146">
    <property type="status" value="NOT_ANNOTATED_CDS"/>
    <property type="molecule type" value="Genomic_DNA"/>
</dbReference>
<dbReference type="OMA" id="GCAWHGK"/>
<comment type="similarity">
    <text evidence="2">Belongs to the major facilitator superfamily. Folate-biopterin transporter (TC 2.A.71) family.</text>
</comment>
<dbReference type="GO" id="GO:0016020">
    <property type="term" value="C:membrane"/>
    <property type="evidence" value="ECO:0007669"/>
    <property type="project" value="UniProtKB-SubCell"/>
</dbReference>
<evidence type="ECO:0000256" key="7">
    <source>
        <dbReference type="SAM" id="Phobius"/>
    </source>
</evidence>
<proteinExistence type="inferred from homology"/>
<comment type="subcellular location">
    <subcellularLocation>
        <location evidence="1">Membrane</location>
        <topology evidence="1">Multi-pass membrane protein</topology>
    </subcellularLocation>
</comment>
<keyword evidence="4 7" id="KW-0812">Transmembrane</keyword>
<dbReference type="InterPro" id="IPR039309">
    <property type="entry name" value="BT1"/>
</dbReference>
<keyword evidence="3" id="KW-0813">Transport</keyword>
<sequence>MAHELVSPHCSSWSFSNSFNLCGTEPSLSHERFDTASTVTASPLHAESYTGRLRFYEAALSPMPTVPEHEIGHRFRRTMALLVNYFAAGLFHGIVPALVYPLFKIRLGLQSYQANAVQTLLHCAWHSKVLLCLLTDCVPICGRRRTPYLYIGWALVLAIFGFVMILHPSLFTDAGAVESPALILVISAASVGYLLVDASCDGIMVETVQMDTQREERGRRDTSNLLQTAVHAVRFVAELFGTLLIAVGMNSEAYGGRFPFELSLHALFKILIAIAMVALGATAWGLGESPSEIGYAIGTDTLGAPMPGLRAKLGEFWSVMHQQATWHIACLGFLQKMCLSFGMDSAPPSQAIHELWLHTDPFMKNLFLALANGGVCVAASLFVHRCLLSSSWHSSLLIALLGGLVVSIPTVMVVVFDVWRSKVFFMIATAVTGFSDCIAMVVRMLVVVEIAEPGLESSTYGLVTSVYNLADPVATAMSNAIGARFQVFDMDMKQDSHDVRVRVGVLFTVLFSVRALVGLGTLRLLPRHKQDARELKARGGSSRRMTLAVFSTIGIAFLAAFTANLLSVFSSTSCLRVAGGAGC</sequence>
<dbReference type="Gene3D" id="1.20.1250.20">
    <property type="entry name" value="MFS general substrate transporter like domains"/>
    <property type="match status" value="1"/>
</dbReference>
<dbReference type="Proteomes" id="UP000011713">
    <property type="component" value="Unassembled WGS sequence"/>
</dbReference>
<reference evidence="8" key="2">
    <citation type="submission" date="2015-06" db="UniProtKB">
        <authorList>
            <consortium name="EnsemblProtists"/>
        </authorList>
    </citation>
    <scope>IDENTIFICATION</scope>
    <source>
        <strain evidence="8">Emoy2</strain>
    </source>
</reference>
<evidence type="ECO:0000256" key="5">
    <source>
        <dbReference type="ARBA" id="ARBA00022989"/>
    </source>
</evidence>
<dbReference type="HOGENOM" id="CLU_018801_6_1_1"/>
<dbReference type="PANTHER" id="PTHR31585:SF5">
    <property type="entry name" value="RNA-BINDING S4 DOMAIN-CONTAINING PROTEIN"/>
    <property type="match status" value="1"/>
</dbReference>
<dbReference type="eggNOG" id="ENOG502QWQF">
    <property type="taxonomic scope" value="Eukaryota"/>
</dbReference>
<keyword evidence="6 7" id="KW-0472">Membrane</keyword>
<evidence type="ECO:0000256" key="1">
    <source>
        <dbReference type="ARBA" id="ARBA00004141"/>
    </source>
</evidence>
<dbReference type="InParanoid" id="M4BD33"/>
<dbReference type="InterPro" id="IPR036259">
    <property type="entry name" value="MFS_trans_sf"/>
</dbReference>
<dbReference type="Pfam" id="PF03092">
    <property type="entry name" value="BT1"/>
    <property type="match status" value="1"/>
</dbReference>
<evidence type="ECO:0000313" key="9">
    <source>
        <dbReference type="Proteomes" id="UP000011713"/>
    </source>
</evidence>
<feature type="transmembrane region" description="Helical" evidence="7">
    <location>
        <begin position="225"/>
        <end position="246"/>
    </location>
</feature>
<feature type="transmembrane region" description="Helical" evidence="7">
    <location>
        <begin position="423"/>
        <end position="446"/>
    </location>
</feature>
<accession>M4BD33</accession>
<evidence type="ECO:0000256" key="2">
    <source>
        <dbReference type="ARBA" id="ARBA00007015"/>
    </source>
</evidence>